<dbReference type="PANTHER" id="PTHR42751">
    <property type="entry name" value="SODIUM/HYDROGEN EXCHANGER FAMILY/TRKA DOMAIN PROTEIN"/>
    <property type="match status" value="1"/>
</dbReference>
<keyword evidence="6 7" id="KW-0472">Membrane</keyword>
<dbReference type="Gene3D" id="1.20.1530.20">
    <property type="match status" value="1"/>
</dbReference>
<dbReference type="InterPro" id="IPR038770">
    <property type="entry name" value="Na+/solute_symporter_sf"/>
</dbReference>
<evidence type="ECO:0000313" key="10">
    <source>
        <dbReference type="Proteomes" id="UP000189670"/>
    </source>
</evidence>
<accession>A0A1V1NWZ0</accession>
<name>A0A1V1NWZ0_9BACT</name>
<evidence type="ECO:0000256" key="2">
    <source>
        <dbReference type="ARBA" id="ARBA00005551"/>
    </source>
</evidence>
<sequence>MDPIWILAAFLFGALSSRINLPPLVGYLLAGFALNSIGVKGNELLETVANAGVTLLLFTIGLKLKIKSLTKPEVWAGTSIHMIFTIILFFSIMRILGVSAIPLFDQLTNQSALLIAFALSFSSTVFAVKVLEEKMEMASRHAAAAIGILIMQDIIAVIFLATSTGKIPSVFALPFVVSLFVARPILGRLMAMCGHGELLMLFGILMTVAGFSGFELVGLKGDLGALVLGMLFAAHPKSRELADRLLGFKDLFLIGFF</sequence>
<evidence type="ECO:0000256" key="6">
    <source>
        <dbReference type="ARBA" id="ARBA00023136"/>
    </source>
</evidence>
<feature type="transmembrane region" description="Helical" evidence="7">
    <location>
        <begin position="44"/>
        <end position="62"/>
    </location>
</feature>
<evidence type="ECO:0000259" key="8">
    <source>
        <dbReference type="Pfam" id="PF00999"/>
    </source>
</evidence>
<dbReference type="AlphaFoldDB" id="A0A1V1NWZ0"/>
<dbReference type="Proteomes" id="UP000189670">
    <property type="component" value="Unassembled WGS sequence"/>
</dbReference>
<feature type="transmembrane region" description="Helical" evidence="7">
    <location>
        <begin position="198"/>
        <end position="219"/>
    </location>
</feature>
<proteinExistence type="inferred from homology"/>
<evidence type="ECO:0000256" key="7">
    <source>
        <dbReference type="SAM" id="Phobius"/>
    </source>
</evidence>
<feature type="transmembrane region" description="Helical" evidence="7">
    <location>
        <begin position="167"/>
        <end position="186"/>
    </location>
</feature>
<gene>
    <name evidence="9" type="ORF">OMM_05336</name>
</gene>
<dbReference type="InterPro" id="IPR006153">
    <property type="entry name" value="Cation/H_exchanger_TM"/>
</dbReference>
<dbReference type="EMBL" id="ATBP01001572">
    <property type="protein sequence ID" value="ETR67078.1"/>
    <property type="molecule type" value="Genomic_DNA"/>
</dbReference>
<keyword evidence="5 7" id="KW-1133">Transmembrane helix</keyword>
<feature type="domain" description="Cation/H+ exchanger transmembrane" evidence="8">
    <location>
        <begin position="6"/>
        <end position="257"/>
    </location>
</feature>
<feature type="transmembrane region" description="Helical" evidence="7">
    <location>
        <begin position="143"/>
        <end position="161"/>
    </location>
</feature>
<reference evidence="10" key="1">
    <citation type="submission" date="2012-11" db="EMBL/GenBank/DDBJ databases">
        <authorList>
            <person name="Lucero-Rivera Y.E."/>
            <person name="Tovar-Ramirez D."/>
        </authorList>
    </citation>
    <scope>NUCLEOTIDE SEQUENCE [LARGE SCALE GENOMIC DNA]</scope>
    <source>
        <strain evidence="10">Araruama</strain>
    </source>
</reference>
<keyword evidence="4 7" id="KW-0812">Transmembrane</keyword>
<comment type="subcellular location">
    <subcellularLocation>
        <location evidence="1">Membrane</location>
        <topology evidence="1">Multi-pass membrane protein</topology>
    </subcellularLocation>
</comment>
<comment type="caution">
    <text evidence="9">The sequence shown here is derived from an EMBL/GenBank/DDBJ whole genome shotgun (WGS) entry which is preliminary data.</text>
</comment>
<dbReference type="GO" id="GO:0015297">
    <property type="term" value="F:antiporter activity"/>
    <property type="evidence" value="ECO:0007669"/>
    <property type="project" value="InterPro"/>
</dbReference>
<comment type="similarity">
    <text evidence="2">Belongs to the monovalent cation:proton antiporter 2 (CPA2) transporter (TC 2.A.37) family.</text>
</comment>
<evidence type="ECO:0000313" key="9">
    <source>
        <dbReference type="EMBL" id="ETR67078.1"/>
    </source>
</evidence>
<dbReference type="PANTHER" id="PTHR42751:SF1">
    <property type="entry name" value="CATION_PROTON ANTIPORTER YBAL-RELATED"/>
    <property type="match status" value="1"/>
</dbReference>
<dbReference type="GO" id="GO:0016020">
    <property type="term" value="C:membrane"/>
    <property type="evidence" value="ECO:0007669"/>
    <property type="project" value="UniProtKB-SubCell"/>
</dbReference>
<feature type="transmembrane region" description="Helical" evidence="7">
    <location>
        <begin position="74"/>
        <end position="92"/>
    </location>
</feature>
<evidence type="ECO:0000256" key="4">
    <source>
        <dbReference type="ARBA" id="ARBA00022692"/>
    </source>
</evidence>
<protein>
    <recommendedName>
        <fullName evidence="8">Cation/H+ exchanger transmembrane domain-containing protein</fullName>
    </recommendedName>
</protein>
<feature type="transmembrane region" description="Helical" evidence="7">
    <location>
        <begin position="112"/>
        <end position="131"/>
    </location>
</feature>
<keyword evidence="3" id="KW-0813">Transport</keyword>
<evidence type="ECO:0000256" key="1">
    <source>
        <dbReference type="ARBA" id="ARBA00004141"/>
    </source>
</evidence>
<evidence type="ECO:0000256" key="5">
    <source>
        <dbReference type="ARBA" id="ARBA00022989"/>
    </source>
</evidence>
<dbReference type="Pfam" id="PF00999">
    <property type="entry name" value="Na_H_Exchanger"/>
    <property type="match status" value="1"/>
</dbReference>
<organism evidence="9 10">
    <name type="scientific">Candidatus Magnetoglobus multicellularis str. Araruama</name>
    <dbReference type="NCBI Taxonomy" id="890399"/>
    <lineage>
        <taxon>Bacteria</taxon>
        <taxon>Pseudomonadati</taxon>
        <taxon>Thermodesulfobacteriota</taxon>
        <taxon>Desulfobacteria</taxon>
        <taxon>Desulfobacterales</taxon>
        <taxon>Desulfobacteraceae</taxon>
        <taxon>Candidatus Magnetoglobus</taxon>
    </lineage>
</organism>
<dbReference type="GO" id="GO:1902600">
    <property type="term" value="P:proton transmembrane transport"/>
    <property type="evidence" value="ECO:0007669"/>
    <property type="project" value="InterPro"/>
</dbReference>
<evidence type="ECO:0000256" key="3">
    <source>
        <dbReference type="ARBA" id="ARBA00022448"/>
    </source>
</evidence>